<keyword evidence="2" id="KW-1185">Reference proteome</keyword>
<name>A0A5C6W8R4_9BACI</name>
<proteinExistence type="predicted"/>
<accession>A0A5C6W8R4</accession>
<comment type="caution">
    <text evidence="1">The sequence shown here is derived from an EMBL/GenBank/DDBJ whole genome shotgun (WGS) entry which is preliminary data.</text>
</comment>
<dbReference type="PANTHER" id="PTHR39961">
    <property type="entry name" value="HYPOTHETICAL CYTOSOLIC PROTEIN"/>
    <property type="match status" value="1"/>
</dbReference>
<protein>
    <submittedName>
        <fullName evidence="1">Uncharacterized protein</fullName>
    </submittedName>
</protein>
<organism evidence="1 2">
    <name type="scientific">Metabacillus litoralis</name>
    <dbReference type="NCBI Taxonomy" id="152268"/>
    <lineage>
        <taxon>Bacteria</taxon>
        <taxon>Bacillati</taxon>
        <taxon>Bacillota</taxon>
        <taxon>Bacilli</taxon>
        <taxon>Bacillales</taxon>
        <taxon>Bacillaceae</taxon>
        <taxon>Metabacillus</taxon>
    </lineage>
</organism>
<gene>
    <name evidence="1" type="ORF">FS935_07335</name>
</gene>
<dbReference type="Proteomes" id="UP000321363">
    <property type="component" value="Unassembled WGS sequence"/>
</dbReference>
<dbReference type="EMBL" id="VOQF01000003">
    <property type="protein sequence ID" value="TXC92186.1"/>
    <property type="molecule type" value="Genomic_DNA"/>
</dbReference>
<reference evidence="1 2" key="1">
    <citation type="journal article" date="2005" name="Int. J. Syst. Evol. Microbiol.">
        <title>Bacillus litoralis sp. nov., isolated from a tidal flat of the Yellow Sea in Korea.</title>
        <authorList>
            <person name="Yoon J.H."/>
            <person name="Oh T.K."/>
        </authorList>
    </citation>
    <scope>NUCLEOTIDE SEQUENCE [LARGE SCALE GENOMIC DNA]</scope>
    <source>
        <strain evidence="1 2">SW-211</strain>
    </source>
</reference>
<dbReference type="PANTHER" id="PTHR39961:SF1">
    <property type="entry name" value="DUF458 DOMAIN-CONTAINING PROTEIN"/>
    <property type="match status" value="1"/>
</dbReference>
<dbReference type="RefSeq" id="WP_146947043.1">
    <property type="nucleotide sequence ID" value="NZ_VOQF01000003.1"/>
</dbReference>
<evidence type="ECO:0000313" key="1">
    <source>
        <dbReference type="EMBL" id="TXC92186.1"/>
    </source>
</evidence>
<dbReference type="InterPro" id="IPR007405">
    <property type="entry name" value="Phage_KVP40_Orf299"/>
</dbReference>
<dbReference type="Pfam" id="PF04308">
    <property type="entry name" value="RNaseH_like"/>
    <property type="match status" value="1"/>
</dbReference>
<evidence type="ECO:0000313" key="2">
    <source>
        <dbReference type="Proteomes" id="UP000321363"/>
    </source>
</evidence>
<sequence length="172" mass="19797">MNESFTFYNVSEKQMPFEFVINRLKDFILKDPRSCYVLSIGSDSQVHQNETKFITAIHIHRVGKGAWGCLRNYHIKRPINSVREKISMETALSIEIASYFTSQYLNELLDLLIPFADDGGDLLFEIHLDIGRNGMTKELIQEMTGRIESMGIEAKIKPNSYAAFSYANRYTK</sequence>
<dbReference type="AlphaFoldDB" id="A0A5C6W8R4"/>
<dbReference type="OrthoDB" id="37369at2"/>